<accession>A0A1P8JTR1</accession>
<dbReference type="STRING" id="1842727.RD110_07885"/>
<protein>
    <submittedName>
        <fullName evidence="1">Uncharacterized protein</fullName>
    </submittedName>
</protein>
<dbReference type="KEGG" id="rhy:RD110_07885"/>
<proteinExistence type="predicted"/>
<dbReference type="Proteomes" id="UP000186609">
    <property type="component" value="Chromosome"/>
</dbReference>
<keyword evidence="2" id="KW-1185">Reference proteome</keyword>
<dbReference type="AlphaFoldDB" id="A0A1P8JTR1"/>
<gene>
    <name evidence="1" type="ORF">RD110_07885</name>
</gene>
<name>A0A1P8JTR1_9BURK</name>
<reference evidence="1 2" key="1">
    <citation type="submission" date="2017-01" db="EMBL/GenBank/DDBJ databases">
        <authorList>
            <person name="Mah S.A."/>
            <person name="Swanson W.J."/>
            <person name="Moy G.W."/>
            <person name="Vacquier V.D."/>
        </authorList>
    </citation>
    <scope>NUCLEOTIDE SEQUENCE [LARGE SCALE GENOMIC DNA]</scope>
    <source>
        <strain evidence="1 2">DCY110</strain>
    </source>
</reference>
<evidence type="ECO:0000313" key="2">
    <source>
        <dbReference type="Proteomes" id="UP000186609"/>
    </source>
</evidence>
<dbReference type="EMBL" id="CP019236">
    <property type="protein sequence ID" value="APW37123.1"/>
    <property type="molecule type" value="Genomic_DNA"/>
</dbReference>
<organism evidence="1 2">
    <name type="scientific">Rhodoferax koreensis</name>
    <dbReference type="NCBI Taxonomy" id="1842727"/>
    <lineage>
        <taxon>Bacteria</taxon>
        <taxon>Pseudomonadati</taxon>
        <taxon>Pseudomonadota</taxon>
        <taxon>Betaproteobacteria</taxon>
        <taxon>Burkholderiales</taxon>
        <taxon>Comamonadaceae</taxon>
        <taxon>Rhodoferax</taxon>
    </lineage>
</organism>
<sequence length="257" mass="27742">MNATITPTRAKAKPAVVEQPAAPALPWWLGPTTQARDALSTLLNEAYHLDLPDEDSDSNYALRLLGMAAAVVDDEMLPAEMLNAEDPQNTVAEASFNCIALLRATLVHPDGSFDIRRRTWVQHALSILNVMTSMHMSGAKGQDYVPTLERAVQTAPPELASVQPPQAITRDTELVQSGDIALSIVSHATWDIEPLSDALLDVAGELGGVEAGLVRCYALRIKHLNSIVMSYLTDDSITVDESHQAVFGRPFPEGVPA</sequence>
<dbReference type="RefSeq" id="WP_076198290.1">
    <property type="nucleotide sequence ID" value="NZ_CP019236.1"/>
</dbReference>
<evidence type="ECO:0000313" key="1">
    <source>
        <dbReference type="EMBL" id="APW37123.1"/>
    </source>
</evidence>
<dbReference type="OrthoDB" id="10001974at2"/>